<dbReference type="EMBL" id="FUFA01000002">
    <property type="protein sequence ID" value="SPM33749.1"/>
    <property type="molecule type" value="Genomic_DNA"/>
</dbReference>
<dbReference type="AlphaFoldDB" id="A0A2U3NQF0"/>
<dbReference type="InterPro" id="IPR011251">
    <property type="entry name" value="Luciferase-like_dom"/>
</dbReference>
<dbReference type="PANTHER" id="PTHR30137:SF8">
    <property type="entry name" value="BLR5498 PROTEIN"/>
    <property type="match status" value="1"/>
</dbReference>
<dbReference type="Gene3D" id="3.20.20.30">
    <property type="entry name" value="Luciferase-like domain"/>
    <property type="match status" value="1"/>
</dbReference>
<name>A0A2U3NQF0_9MYCO</name>
<evidence type="ECO:0000259" key="3">
    <source>
        <dbReference type="Pfam" id="PF00296"/>
    </source>
</evidence>
<dbReference type="InterPro" id="IPR036661">
    <property type="entry name" value="Luciferase-like_sf"/>
</dbReference>
<dbReference type="Pfam" id="PF00296">
    <property type="entry name" value="Bac_luciferase"/>
    <property type="match status" value="1"/>
</dbReference>
<proteinExistence type="predicted"/>
<evidence type="ECO:0000313" key="4">
    <source>
        <dbReference type="EMBL" id="SPM33749.1"/>
    </source>
</evidence>
<dbReference type="GO" id="GO:0016705">
    <property type="term" value="F:oxidoreductase activity, acting on paired donors, with incorporation or reduction of molecular oxygen"/>
    <property type="evidence" value="ECO:0007669"/>
    <property type="project" value="InterPro"/>
</dbReference>
<dbReference type="GO" id="GO:0005829">
    <property type="term" value="C:cytosol"/>
    <property type="evidence" value="ECO:0007669"/>
    <property type="project" value="TreeGrafter"/>
</dbReference>
<keyword evidence="5" id="KW-1185">Reference proteome</keyword>
<dbReference type="InterPro" id="IPR050766">
    <property type="entry name" value="Bact_Lucif_Oxidored"/>
</dbReference>
<dbReference type="STRING" id="1841860.GCA_900157375_01554"/>
<gene>
    <name evidence="4" type="ORF">MRAB57_1553</name>
</gene>
<dbReference type="Proteomes" id="UP000240988">
    <property type="component" value="Unassembled WGS sequence"/>
</dbReference>
<evidence type="ECO:0000313" key="5">
    <source>
        <dbReference type="Proteomes" id="UP000240988"/>
    </source>
</evidence>
<feature type="domain" description="Luciferase-like" evidence="3">
    <location>
        <begin position="1"/>
        <end position="314"/>
    </location>
</feature>
<evidence type="ECO:0000256" key="2">
    <source>
        <dbReference type="ARBA" id="ARBA00023033"/>
    </source>
</evidence>
<evidence type="ECO:0000256" key="1">
    <source>
        <dbReference type="ARBA" id="ARBA00023002"/>
    </source>
</evidence>
<dbReference type="RefSeq" id="WP_077087063.1">
    <property type="nucleotide sequence ID" value="NZ_LT721901.1"/>
</dbReference>
<dbReference type="SUPFAM" id="SSF51679">
    <property type="entry name" value="Bacterial luciferase-like"/>
    <property type="match status" value="1"/>
</dbReference>
<protein>
    <submittedName>
        <fullName evidence="4">Luciferase</fullName>
    </submittedName>
</protein>
<keyword evidence="2" id="KW-0503">Monooxygenase</keyword>
<accession>A0A2U3NQF0</accession>
<reference evidence="4 5" key="1">
    <citation type="submission" date="2017-01" db="EMBL/GenBank/DDBJ databases">
        <authorList>
            <consortium name="Urmite Genomes"/>
        </authorList>
    </citation>
    <scope>NUCLEOTIDE SEQUENCE [LARGE SCALE GENOMIC DNA]</scope>
    <source>
        <strain evidence="4 5">AB57</strain>
    </source>
</reference>
<keyword evidence="1" id="KW-0560">Oxidoreductase</keyword>
<dbReference type="OrthoDB" id="7903015at2"/>
<dbReference type="GO" id="GO:0004497">
    <property type="term" value="F:monooxygenase activity"/>
    <property type="evidence" value="ECO:0007669"/>
    <property type="project" value="UniProtKB-KW"/>
</dbReference>
<organism evidence="4 5">
    <name type="scientific">Mycobacterium rhizamassiliense</name>
    <dbReference type="NCBI Taxonomy" id="1841860"/>
    <lineage>
        <taxon>Bacteria</taxon>
        <taxon>Bacillati</taxon>
        <taxon>Actinomycetota</taxon>
        <taxon>Actinomycetes</taxon>
        <taxon>Mycobacteriales</taxon>
        <taxon>Mycobacteriaceae</taxon>
        <taxon>Mycobacterium</taxon>
    </lineage>
</organism>
<dbReference type="PANTHER" id="PTHR30137">
    <property type="entry name" value="LUCIFERASE-LIKE MONOOXYGENASE"/>
    <property type="match status" value="1"/>
</dbReference>
<sequence>MKFGIFILGEKPPMLPGDEVYRRNLDQCRAADDMGYDTIWLGEHHFSPYGTIADPFVFGASVAAVTKHARIGTAVVIPAFMNPIRMAERVAMVDAISGGRFDLGLGRGYQQKEFKKFGIPMEESTERFIESVEVIENLLTHESYSWEGKFTRGEDINIFPRPTQQKVPFYIAVLRTASTIDWGVSKGYGMMVGNPYIPDPELSKSLQLLYQAHDKYDVDRDVSDTWALTTAFTSNDEQFALNYPRDSVRLNMQFLQQYAAPFERGEEVPKDYQAYSNWYDTIASRDIDPYDKILQMPTAFIGSPDSIIEKIRAMNNEHGWENFILTLNKGGAMEQEHVLEAMKIFAEEIIPAAKENAEKDAESKRVDASA</sequence>